<dbReference type="VEuPathDB" id="FungiDB:VP01_1596g6"/>
<dbReference type="STRING" id="27349.A0A0L6VJ98"/>
<reference evidence="1 2" key="1">
    <citation type="submission" date="2015-08" db="EMBL/GenBank/DDBJ databases">
        <title>Next Generation Sequencing and Analysis of the Genome of Puccinia sorghi L Schw, the Causal Agent of Maize Common Rust.</title>
        <authorList>
            <person name="Rochi L."/>
            <person name="Burguener G."/>
            <person name="Darino M."/>
            <person name="Turjanski A."/>
            <person name="Kreff E."/>
            <person name="Dieguez M.J."/>
            <person name="Sacco F."/>
        </authorList>
    </citation>
    <scope>NUCLEOTIDE SEQUENCE [LARGE SCALE GENOMIC DNA]</scope>
    <source>
        <strain evidence="1 2">RO10H11247</strain>
    </source>
</reference>
<accession>A0A0L6VJ98</accession>
<evidence type="ECO:0000313" key="2">
    <source>
        <dbReference type="Proteomes" id="UP000037035"/>
    </source>
</evidence>
<sequence>MGNYFFSTSNDPPSLEGIFKIEKKERNRIIKLPQYVMKTNLFSGHQMHLLARKAVPLLLMSETCCPLAFEAIIKYLEAGFIQLEMFGDFSYNFLENSPNHRHPIANLMDVLYKVRESQEDVPSPTSNFEIQFHSCTRKTDKIQFFEDFALGKIRKNSFQARSVIHVEFGKPSAASQMIGRCFCDFRGFPILFFEKSCVHGKN</sequence>
<keyword evidence="2" id="KW-1185">Reference proteome</keyword>
<comment type="caution">
    <text evidence="1">The sequence shown here is derived from an EMBL/GenBank/DDBJ whole genome shotgun (WGS) entry which is preliminary data.</text>
</comment>
<name>A0A0L6VJ98_9BASI</name>
<dbReference type="AlphaFoldDB" id="A0A0L6VJ98"/>
<organism evidence="1 2">
    <name type="scientific">Puccinia sorghi</name>
    <dbReference type="NCBI Taxonomy" id="27349"/>
    <lineage>
        <taxon>Eukaryota</taxon>
        <taxon>Fungi</taxon>
        <taxon>Dikarya</taxon>
        <taxon>Basidiomycota</taxon>
        <taxon>Pucciniomycotina</taxon>
        <taxon>Pucciniomycetes</taxon>
        <taxon>Pucciniales</taxon>
        <taxon>Pucciniaceae</taxon>
        <taxon>Puccinia</taxon>
    </lineage>
</organism>
<evidence type="ECO:0000313" key="1">
    <source>
        <dbReference type="EMBL" id="KNZ60210.1"/>
    </source>
</evidence>
<gene>
    <name evidence="1" type="ORF">VP01_1596g6</name>
</gene>
<protein>
    <submittedName>
        <fullName evidence="1">Uncharacterized protein</fullName>
    </submittedName>
</protein>
<dbReference type="Proteomes" id="UP000037035">
    <property type="component" value="Unassembled WGS sequence"/>
</dbReference>
<proteinExistence type="predicted"/>
<dbReference type="EMBL" id="LAVV01006388">
    <property type="protein sequence ID" value="KNZ60210.1"/>
    <property type="molecule type" value="Genomic_DNA"/>
</dbReference>